<evidence type="ECO:0000313" key="2">
    <source>
        <dbReference type="EMBL" id="CAB9507440.1"/>
    </source>
</evidence>
<protein>
    <submittedName>
        <fullName evidence="2">Uncharacterized protein</fullName>
    </submittedName>
</protein>
<keyword evidence="3" id="KW-1185">Reference proteome</keyword>
<comment type="caution">
    <text evidence="2">The sequence shown here is derived from an EMBL/GenBank/DDBJ whole genome shotgun (WGS) entry which is preliminary data.</text>
</comment>
<dbReference type="EMBL" id="CAICTM010000305">
    <property type="protein sequence ID" value="CAB9507440.1"/>
    <property type="molecule type" value="Genomic_DNA"/>
</dbReference>
<reference evidence="2" key="1">
    <citation type="submission" date="2020-06" db="EMBL/GenBank/DDBJ databases">
        <authorList>
            <consortium name="Plant Systems Biology data submission"/>
        </authorList>
    </citation>
    <scope>NUCLEOTIDE SEQUENCE</scope>
    <source>
        <strain evidence="2">D6</strain>
    </source>
</reference>
<name>A0A9N8DVH8_9STRA</name>
<proteinExistence type="predicted"/>
<keyword evidence="1" id="KW-0732">Signal</keyword>
<feature type="chain" id="PRO_5040214812" evidence="1">
    <location>
        <begin position="20"/>
        <end position="139"/>
    </location>
</feature>
<accession>A0A9N8DVH8</accession>
<dbReference type="AlphaFoldDB" id="A0A9N8DVH8"/>
<sequence>MMRSLYAVVFALALASTQALSFNQAFTVREQKSGPSHLTRELGGKNHVAPEEVTREGIYTYSSAAAGPAMMNFPKPKTKQVIVDGYFIDTGKGFEMQLAEMSPYPGQQAAWASTPEQHGAALGWAGKDISGGKSNPVGY</sequence>
<dbReference type="Proteomes" id="UP001153069">
    <property type="component" value="Unassembled WGS sequence"/>
</dbReference>
<organism evidence="2 3">
    <name type="scientific">Seminavis robusta</name>
    <dbReference type="NCBI Taxonomy" id="568900"/>
    <lineage>
        <taxon>Eukaryota</taxon>
        <taxon>Sar</taxon>
        <taxon>Stramenopiles</taxon>
        <taxon>Ochrophyta</taxon>
        <taxon>Bacillariophyta</taxon>
        <taxon>Bacillariophyceae</taxon>
        <taxon>Bacillariophycidae</taxon>
        <taxon>Naviculales</taxon>
        <taxon>Naviculaceae</taxon>
        <taxon>Seminavis</taxon>
    </lineage>
</organism>
<feature type="signal peptide" evidence="1">
    <location>
        <begin position="1"/>
        <end position="19"/>
    </location>
</feature>
<gene>
    <name evidence="2" type="ORF">SEMRO_306_G113120.1</name>
</gene>
<evidence type="ECO:0000256" key="1">
    <source>
        <dbReference type="SAM" id="SignalP"/>
    </source>
</evidence>
<evidence type="ECO:0000313" key="3">
    <source>
        <dbReference type="Proteomes" id="UP001153069"/>
    </source>
</evidence>